<accession>A0ABN8XCV3</accession>
<dbReference type="EMBL" id="OX458932">
    <property type="protein sequence ID" value="CAI9084883.1"/>
    <property type="molecule type" value="Genomic_DNA"/>
</dbReference>
<evidence type="ECO:0000313" key="2">
    <source>
        <dbReference type="Proteomes" id="UP001161497"/>
    </source>
</evidence>
<reference evidence="1" key="1">
    <citation type="submission" date="2023-03" db="EMBL/GenBank/DDBJ databases">
        <authorList>
            <person name="Cremers G."/>
            <person name="Picone N."/>
        </authorList>
    </citation>
    <scope>NUCLEOTIDE SEQUENCE</scope>
    <source>
        <strain evidence="1">Sample_alias</strain>
    </source>
</reference>
<dbReference type="Pfam" id="PF13692">
    <property type="entry name" value="Glyco_trans_1_4"/>
    <property type="match status" value="1"/>
</dbReference>
<dbReference type="PANTHER" id="PTHR45947:SF3">
    <property type="entry name" value="SULFOQUINOVOSYL TRANSFERASE SQD2"/>
    <property type="match status" value="1"/>
</dbReference>
<name>A0ABN8XCV3_9BACT</name>
<dbReference type="Proteomes" id="UP001161497">
    <property type="component" value="Chromosome"/>
</dbReference>
<keyword evidence="2" id="KW-1185">Reference proteome</keyword>
<dbReference type="SUPFAM" id="SSF53756">
    <property type="entry name" value="UDP-Glycosyltransferase/glycogen phosphorylase"/>
    <property type="match status" value="1"/>
</dbReference>
<evidence type="ECO:0000313" key="1">
    <source>
        <dbReference type="EMBL" id="CAI9084883.1"/>
    </source>
</evidence>
<organism evidence="1 2">
    <name type="scientific">Candidatus Methylacidiphilum fumarolicum</name>
    <dbReference type="NCBI Taxonomy" id="591154"/>
    <lineage>
        <taxon>Bacteria</taxon>
        <taxon>Pseudomonadati</taxon>
        <taxon>Verrucomicrobiota</taxon>
        <taxon>Methylacidiphilae</taxon>
        <taxon>Methylacidiphilales</taxon>
        <taxon>Methylacidiphilaceae</taxon>
        <taxon>Methylacidiphilum (ex Ratnadevi et al. 2023)</taxon>
    </lineage>
</organism>
<dbReference type="InterPro" id="IPR050194">
    <property type="entry name" value="Glycosyltransferase_grp1"/>
</dbReference>
<gene>
    <name evidence="1" type="ORF">MFUM_0495</name>
</gene>
<proteinExistence type="predicted"/>
<dbReference type="PANTHER" id="PTHR45947">
    <property type="entry name" value="SULFOQUINOVOSYL TRANSFERASE SQD2"/>
    <property type="match status" value="1"/>
</dbReference>
<dbReference type="Gene3D" id="3.40.50.2000">
    <property type="entry name" value="Glycogen Phosphorylase B"/>
    <property type="match status" value="1"/>
</dbReference>
<protein>
    <submittedName>
        <fullName evidence="1">Glycosyltransferase</fullName>
    </submittedName>
</protein>
<sequence length="100" mass="10904">MELILLSSIDFLMKPILSQHKGSFTYMGSCSRDKVYSYYHQASVFVLPSIGDGFSCVIPEAMASALPVITTTNNGASDLVDKGLNGYIVPIRSPERIAEK</sequence>
<dbReference type="RefSeq" id="WP_009060206.1">
    <property type="nucleotide sequence ID" value="NZ_LXOX01000012.1"/>
</dbReference>